<dbReference type="Pfam" id="PF04402">
    <property type="entry name" value="SIMPL"/>
    <property type="match status" value="2"/>
</dbReference>
<dbReference type="InterPro" id="IPR007497">
    <property type="entry name" value="SIMPL/DUF541"/>
</dbReference>
<keyword evidence="1" id="KW-0479">Metal-binding</keyword>
<dbReference type="Gene3D" id="3.30.110.170">
    <property type="entry name" value="Protein of unknown function (DUF541), domain 1"/>
    <property type="match status" value="2"/>
</dbReference>
<dbReference type="PANTHER" id="PTHR36507">
    <property type="entry name" value="BLL1555 PROTEIN"/>
    <property type="match status" value="1"/>
</dbReference>
<dbReference type="SUPFAM" id="SSF49503">
    <property type="entry name" value="Cupredoxins"/>
    <property type="match status" value="1"/>
</dbReference>
<dbReference type="Proteomes" id="UP000509478">
    <property type="component" value="Chromosome"/>
</dbReference>
<dbReference type="GO" id="GO:0005507">
    <property type="term" value="F:copper ion binding"/>
    <property type="evidence" value="ECO:0007669"/>
    <property type="project" value="InterPro"/>
</dbReference>
<keyword evidence="5" id="KW-1185">Reference proteome</keyword>
<dbReference type="Gene3D" id="2.60.40.420">
    <property type="entry name" value="Cupredoxins - blue copper proteins"/>
    <property type="match status" value="1"/>
</dbReference>
<evidence type="ECO:0000313" key="5">
    <source>
        <dbReference type="Proteomes" id="UP000509478"/>
    </source>
</evidence>
<dbReference type="InterPro" id="IPR008972">
    <property type="entry name" value="Cupredoxin"/>
</dbReference>
<accession>A0A7D5M883</accession>
<evidence type="ECO:0000256" key="1">
    <source>
        <dbReference type="ARBA" id="ARBA00022723"/>
    </source>
</evidence>
<reference evidence="4 5" key="1">
    <citation type="submission" date="2018-02" db="EMBL/GenBank/DDBJ databases">
        <title>Complete genome of Nitrosopumilus ureaphilus PS0.</title>
        <authorList>
            <person name="Qin W."/>
            <person name="Zheng Y."/>
            <person name="Stahl D.A."/>
        </authorList>
    </citation>
    <scope>NUCLEOTIDE SEQUENCE [LARGE SCALE GENOMIC DNA]</scope>
    <source>
        <strain evidence="4 5">PS0</strain>
    </source>
</reference>
<protein>
    <recommendedName>
        <fullName evidence="3">Blue (type 1) copper domain-containing protein</fullName>
    </recommendedName>
</protein>
<sequence>MIASIAIVSVLVFSLTLSTSYSLSNPLEFSEIMKQESGYASITVSGESSTALPPDVVVMTLAINNPPTDLQDAVEQYNKNVKDISEELRQELKDYDDVTISYIQTNFDGNNFRYGGSGSAADSYIAYMSFPVKVDMNNYQNITQEITNLGLRIEDIRISQVPIEDPDVEKNTESTPVKISVPYGTSVPECEQFNECFLPADITVDTGTEVIWSNDDQAAHTITSGTSEDGPDGIFDSGLFMEGTTFSFDFNSVGKYPYFCMVHPWMTGSVTVLGDADVSLGYTLEATLNVRFETKPDTMENTLSAYAETLDELSTLLEENGVSGEIPRSTININPSYYQQKTYDSYQTYSRWTVKTSMENIDGVYNILSKYGGIERMYMSYSKSSIDTVRQELTQEALDDARKNAMEITNPMNLDVKGIKTIKINQDFDQQRNPQMRYDGVLVSYDEWNNIRDGNISVIVDVEFEVGR</sequence>
<organism evidence="4 5">
    <name type="scientific">Nitrosopumilus ureiphilus</name>
    <dbReference type="NCBI Taxonomy" id="1470067"/>
    <lineage>
        <taxon>Archaea</taxon>
        <taxon>Nitrososphaerota</taxon>
        <taxon>Nitrososphaeria</taxon>
        <taxon>Nitrosopumilales</taxon>
        <taxon>Nitrosopumilaceae</taxon>
        <taxon>Nitrosopumilus</taxon>
    </lineage>
</organism>
<name>A0A7D5M883_9ARCH</name>
<dbReference type="Gene3D" id="3.30.70.2970">
    <property type="entry name" value="Protein of unknown function (DUF541), domain 2"/>
    <property type="match status" value="2"/>
</dbReference>
<dbReference type="InterPro" id="IPR052721">
    <property type="entry name" value="ET_Amicyanin"/>
</dbReference>
<feature type="domain" description="Blue (type 1) copper" evidence="3">
    <location>
        <begin position="197"/>
        <end position="272"/>
    </location>
</feature>
<gene>
    <name evidence="4" type="ORF">C5F50_10015</name>
</gene>
<dbReference type="KEGG" id="nue:C5F50_10015"/>
<evidence type="ECO:0000313" key="4">
    <source>
        <dbReference type="EMBL" id="QLH07367.1"/>
    </source>
</evidence>
<keyword evidence="2" id="KW-0186">Copper</keyword>
<proteinExistence type="predicted"/>
<dbReference type="GO" id="GO:0009055">
    <property type="term" value="F:electron transfer activity"/>
    <property type="evidence" value="ECO:0007669"/>
    <property type="project" value="InterPro"/>
</dbReference>
<dbReference type="AlphaFoldDB" id="A0A7D5M883"/>
<evidence type="ECO:0000256" key="2">
    <source>
        <dbReference type="ARBA" id="ARBA00023008"/>
    </source>
</evidence>
<dbReference type="InterPro" id="IPR000923">
    <property type="entry name" value="BlueCu_1"/>
</dbReference>
<dbReference type="EMBL" id="CP026995">
    <property type="protein sequence ID" value="QLH07367.1"/>
    <property type="molecule type" value="Genomic_DNA"/>
</dbReference>
<dbReference type="PANTHER" id="PTHR36507:SF1">
    <property type="entry name" value="BLL1555 PROTEIN"/>
    <property type="match status" value="1"/>
</dbReference>
<dbReference type="Pfam" id="PF00127">
    <property type="entry name" value="Copper-bind"/>
    <property type="match status" value="1"/>
</dbReference>
<evidence type="ECO:0000259" key="3">
    <source>
        <dbReference type="Pfam" id="PF00127"/>
    </source>
</evidence>